<dbReference type="Gene3D" id="1.10.630.10">
    <property type="entry name" value="Cytochrome P450"/>
    <property type="match status" value="1"/>
</dbReference>
<dbReference type="CDD" id="cd11058">
    <property type="entry name" value="CYP60B-like"/>
    <property type="match status" value="1"/>
</dbReference>
<evidence type="ECO:0000256" key="5">
    <source>
        <dbReference type="ARBA" id="ARBA00023004"/>
    </source>
</evidence>
<dbReference type="InterPro" id="IPR001128">
    <property type="entry name" value="Cyt_P450"/>
</dbReference>
<dbReference type="GO" id="GO:0016705">
    <property type="term" value="F:oxidoreductase activity, acting on paired donors, with incorporation or reduction of molecular oxygen"/>
    <property type="evidence" value="ECO:0007669"/>
    <property type="project" value="InterPro"/>
</dbReference>
<dbReference type="PANTHER" id="PTHR24305:SF210">
    <property type="entry name" value="CYTOCHROME P450 MONOOXYGENASE ASQL-RELATED"/>
    <property type="match status" value="1"/>
</dbReference>
<dbReference type="PROSITE" id="PS00086">
    <property type="entry name" value="CYTOCHROME_P450"/>
    <property type="match status" value="1"/>
</dbReference>
<dbReference type="InterPro" id="IPR017972">
    <property type="entry name" value="Cyt_P450_CS"/>
</dbReference>
<protein>
    <submittedName>
        <fullName evidence="8">Cytochrome P450 monooxygenase-like protein</fullName>
    </submittedName>
</protein>
<gene>
    <name evidence="8" type="ORF">FB567DRAFT_532892</name>
</gene>
<keyword evidence="4 6" id="KW-0479">Metal-binding</keyword>
<evidence type="ECO:0000313" key="8">
    <source>
        <dbReference type="EMBL" id="KAH7079554.1"/>
    </source>
</evidence>
<evidence type="ECO:0000256" key="1">
    <source>
        <dbReference type="ARBA" id="ARBA00001971"/>
    </source>
</evidence>
<dbReference type="GO" id="GO:0020037">
    <property type="term" value="F:heme binding"/>
    <property type="evidence" value="ECO:0007669"/>
    <property type="project" value="InterPro"/>
</dbReference>
<sequence length="494" mass="56345">MVAFTDFSAAQLLVTSLAAWLAYTFYRTTYNLLFHPLARFPGPKLRGAFDLPEQIEIWKGDLVYNHHALHEKYGDVVRISPNALSVISPEAWKDVYGYANKAPMMKCPEFYYREEHDAADIIAANDRDHARIRRLLNYAFSEQALRSQESIINSYITLLISKLKRRASQSSSVDIVKYLNFTTFDITGDLSFDESFGALDSEEHNEWVATLFKMLRVGAIIRVLTAYGLPTPFLLKYFPPLARAQATHGNYTKAKTARRLATKTDRKDFLSYILRYNDERGMTHEEIKNTSSILIIAGSETSATLLSGAIYYLLKNPIWMHKLQEELSTTFTTDAQITFSSVSQLDILNAIIQETFRVYPPAAAIFPRISPKGGAMVAGTFIPPGVKIGIPQYCANRSSRHFRNPEKYAPERFLGDPEYADDKRSVIQPFSVGPRNCIGQSLAYAEIRTILARLMWHFDFEMSDEIHDWEKQRIFVLWDKPSLMVKLKARQPAT</sequence>
<dbReference type="AlphaFoldDB" id="A0A8K0R1C1"/>
<evidence type="ECO:0000256" key="7">
    <source>
        <dbReference type="RuleBase" id="RU000461"/>
    </source>
</evidence>
<dbReference type="PRINTS" id="PR00463">
    <property type="entry name" value="EP450I"/>
</dbReference>
<dbReference type="InterPro" id="IPR050121">
    <property type="entry name" value="Cytochrome_P450_monoxygenase"/>
</dbReference>
<comment type="cofactor">
    <cofactor evidence="1 6">
        <name>heme</name>
        <dbReference type="ChEBI" id="CHEBI:30413"/>
    </cofactor>
</comment>
<evidence type="ECO:0000256" key="4">
    <source>
        <dbReference type="ARBA" id="ARBA00022723"/>
    </source>
</evidence>
<accession>A0A8K0R1C1</accession>
<organism evidence="8 9">
    <name type="scientific">Paraphoma chrysanthemicola</name>
    <dbReference type="NCBI Taxonomy" id="798071"/>
    <lineage>
        <taxon>Eukaryota</taxon>
        <taxon>Fungi</taxon>
        <taxon>Dikarya</taxon>
        <taxon>Ascomycota</taxon>
        <taxon>Pezizomycotina</taxon>
        <taxon>Dothideomycetes</taxon>
        <taxon>Pleosporomycetidae</taxon>
        <taxon>Pleosporales</taxon>
        <taxon>Pleosporineae</taxon>
        <taxon>Phaeosphaeriaceae</taxon>
        <taxon>Paraphoma</taxon>
    </lineage>
</organism>
<dbReference type="GO" id="GO:0005506">
    <property type="term" value="F:iron ion binding"/>
    <property type="evidence" value="ECO:0007669"/>
    <property type="project" value="InterPro"/>
</dbReference>
<evidence type="ECO:0000313" key="9">
    <source>
        <dbReference type="Proteomes" id="UP000813461"/>
    </source>
</evidence>
<dbReference type="Pfam" id="PF00067">
    <property type="entry name" value="p450"/>
    <property type="match status" value="1"/>
</dbReference>
<dbReference type="EMBL" id="JAGMVJ010000016">
    <property type="protein sequence ID" value="KAH7079554.1"/>
    <property type="molecule type" value="Genomic_DNA"/>
</dbReference>
<evidence type="ECO:0000256" key="3">
    <source>
        <dbReference type="ARBA" id="ARBA00022617"/>
    </source>
</evidence>
<keyword evidence="9" id="KW-1185">Reference proteome</keyword>
<proteinExistence type="inferred from homology"/>
<evidence type="ECO:0000256" key="2">
    <source>
        <dbReference type="ARBA" id="ARBA00010617"/>
    </source>
</evidence>
<dbReference type="PANTHER" id="PTHR24305">
    <property type="entry name" value="CYTOCHROME P450"/>
    <property type="match status" value="1"/>
</dbReference>
<dbReference type="OrthoDB" id="1470350at2759"/>
<keyword evidence="7 8" id="KW-0503">Monooxygenase</keyword>
<name>A0A8K0R1C1_9PLEO</name>
<dbReference type="InterPro" id="IPR002401">
    <property type="entry name" value="Cyt_P450_E_grp-I"/>
</dbReference>
<keyword evidence="7" id="KW-0560">Oxidoreductase</keyword>
<reference evidence="8" key="1">
    <citation type="journal article" date="2021" name="Nat. Commun.">
        <title>Genetic determinants of endophytism in the Arabidopsis root mycobiome.</title>
        <authorList>
            <person name="Mesny F."/>
            <person name="Miyauchi S."/>
            <person name="Thiergart T."/>
            <person name="Pickel B."/>
            <person name="Atanasova L."/>
            <person name="Karlsson M."/>
            <person name="Huettel B."/>
            <person name="Barry K.W."/>
            <person name="Haridas S."/>
            <person name="Chen C."/>
            <person name="Bauer D."/>
            <person name="Andreopoulos W."/>
            <person name="Pangilinan J."/>
            <person name="LaButti K."/>
            <person name="Riley R."/>
            <person name="Lipzen A."/>
            <person name="Clum A."/>
            <person name="Drula E."/>
            <person name="Henrissat B."/>
            <person name="Kohler A."/>
            <person name="Grigoriev I.V."/>
            <person name="Martin F.M."/>
            <person name="Hacquard S."/>
        </authorList>
    </citation>
    <scope>NUCLEOTIDE SEQUENCE</scope>
    <source>
        <strain evidence="8">MPI-SDFR-AT-0120</strain>
    </source>
</reference>
<evidence type="ECO:0000256" key="6">
    <source>
        <dbReference type="PIRSR" id="PIRSR602401-1"/>
    </source>
</evidence>
<comment type="caution">
    <text evidence="8">The sequence shown here is derived from an EMBL/GenBank/DDBJ whole genome shotgun (WGS) entry which is preliminary data.</text>
</comment>
<dbReference type="PRINTS" id="PR00385">
    <property type="entry name" value="P450"/>
</dbReference>
<feature type="binding site" description="axial binding residue" evidence="6">
    <location>
        <position position="437"/>
    </location>
    <ligand>
        <name>heme</name>
        <dbReference type="ChEBI" id="CHEBI:30413"/>
    </ligand>
    <ligandPart>
        <name>Fe</name>
        <dbReference type="ChEBI" id="CHEBI:18248"/>
    </ligandPart>
</feature>
<keyword evidence="5 6" id="KW-0408">Iron</keyword>
<keyword evidence="3 6" id="KW-0349">Heme</keyword>
<dbReference type="InterPro" id="IPR036396">
    <property type="entry name" value="Cyt_P450_sf"/>
</dbReference>
<dbReference type="GO" id="GO:0004497">
    <property type="term" value="F:monooxygenase activity"/>
    <property type="evidence" value="ECO:0007669"/>
    <property type="project" value="UniProtKB-KW"/>
</dbReference>
<dbReference type="Proteomes" id="UP000813461">
    <property type="component" value="Unassembled WGS sequence"/>
</dbReference>
<dbReference type="SUPFAM" id="SSF48264">
    <property type="entry name" value="Cytochrome P450"/>
    <property type="match status" value="1"/>
</dbReference>
<comment type="similarity">
    <text evidence="2 7">Belongs to the cytochrome P450 family.</text>
</comment>